<keyword evidence="3" id="KW-0677">Repeat</keyword>
<feature type="coiled-coil region" evidence="6">
    <location>
        <begin position="2022"/>
        <end position="2056"/>
    </location>
</feature>
<evidence type="ECO:0000313" key="8">
    <source>
        <dbReference type="EMBL" id="CAF0750089.1"/>
    </source>
</evidence>
<dbReference type="PANTHER" id="PTHR14514">
    <property type="entry name" value="PKA ANCHORING PROTEIN"/>
    <property type="match status" value="1"/>
</dbReference>
<gene>
    <name evidence="8" type="ORF">GPM918_LOCUS777</name>
    <name evidence="9" type="ORF">SRO942_LOCUS778</name>
</gene>
<dbReference type="GO" id="GO:0031965">
    <property type="term" value="C:nuclear membrane"/>
    <property type="evidence" value="ECO:0007669"/>
    <property type="project" value="UniProtKB-SubCell"/>
</dbReference>
<feature type="coiled-coil region" evidence="6">
    <location>
        <begin position="911"/>
        <end position="945"/>
    </location>
</feature>
<comment type="subcellular location">
    <subcellularLocation>
        <location evidence="1">Nucleus membrane</location>
    </subcellularLocation>
</comment>
<dbReference type="Proteomes" id="UP000663829">
    <property type="component" value="Unassembled WGS sequence"/>
</dbReference>
<dbReference type="EMBL" id="CAJNOQ010000064">
    <property type="protein sequence ID" value="CAF0750089.1"/>
    <property type="molecule type" value="Genomic_DNA"/>
</dbReference>
<reference evidence="8" key="1">
    <citation type="submission" date="2021-02" db="EMBL/GenBank/DDBJ databases">
        <authorList>
            <person name="Nowell W R."/>
        </authorList>
    </citation>
    <scope>NUCLEOTIDE SEQUENCE</scope>
</reference>
<accession>A0A813PET5</accession>
<feature type="coiled-coil region" evidence="6">
    <location>
        <begin position="3851"/>
        <end position="3878"/>
    </location>
</feature>
<proteinExistence type="predicted"/>
<evidence type="ECO:0000256" key="3">
    <source>
        <dbReference type="ARBA" id="ARBA00022737"/>
    </source>
</evidence>
<evidence type="ECO:0000313" key="9">
    <source>
        <dbReference type="EMBL" id="CAF3529502.1"/>
    </source>
</evidence>
<organism evidence="8 10">
    <name type="scientific">Didymodactylos carnosus</name>
    <dbReference type="NCBI Taxonomy" id="1234261"/>
    <lineage>
        <taxon>Eukaryota</taxon>
        <taxon>Metazoa</taxon>
        <taxon>Spiralia</taxon>
        <taxon>Gnathifera</taxon>
        <taxon>Rotifera</taxon>
        <taxon>Eurotatoria</taxon>
        <taxon>Bdelloidea</taxon>
        <taxon>Philodinida</taxon>
        <taxon>Philodinidae</taxon>
        <taxon>Didymodactylos</taxon>
    </lineage>
</organism>
<dbReference type="SMART" id="SM00150">
    <property type="entry name" value="SPEC"/>
    <property type="match status" value="10"/>
</dbReference>
<dbReference type="PANTHER" id="PTHR14514:SF2">
    <property type="entry name" value="A-KINASE ANCHOR PROTEIN 6"/>
    <property type="match status" value="1"/>
</dbReference>
<dbReference type="SUPFAM" id="SSF46966">
    <property type="entry name" value="Spectrin repeat"/>
    <property type="match status" value="14"/>
</dbReference>
<comment type="caution">
    <text evidence="8">The sequence shown here is derived from an EMBL/GenBank/DDBJ whole genome shotgun (WGS) entry which is preliminary data.</text>
</comment>
<evidence type="ECO:0000256" key="4">
    <source>
        <dbReference type="ARBA" id="ARBA00023136"/>
    </source>
</evidence>
<feature type="coiled-coil region" evidence="6">
    <location>
        <begin position="1834"/>
        <end position="1891"/>
    </location>
</feature>
<keyword evidence="10" id="KW-1185">Reference proteome</keyword>
<keyword evidence="4" id="KW-0472">Membrane</keyword>
<dbReference type="Pfam" id="PF00435">
    <property type="entry name" value="Spectrin"/>
    <property type="match status" value="1"/>
</dbReference>
<feature type="coiled-coil region" evidence="6">
    <location>
        <begin position="1752"/>
        <end position="1786"/>
    </location>
</feature>
<dbReference type="InterPro" id="IPR002017">
    <property type="entry name" value="Spectrin_repeat"/>
</dbReference>
<sequence length="4297" mass="509905">QKCIEQYSIKYHDNLKQQEFIKLKQKIDQINKLKNNNYLNEKMIILNQRLNDCEQQKNKLLTNRNLIKETEFTHILQDQTQNLNDIQDEKQKCNHLLEQLQTWLEQKQKKFTQLNDTNCDEKTLMERMNRIEYELDSIKDGYSILKNVQNLKEKQRRVLNENDEQIIDKRVKQYQQQLQAIENLHVETLQSMKQIQTKWSKMRNLYTEVEQLLEKNQLLWEKSADKYSITPENIHKQLQILQSLIRDLDSRTQIFDSLKTMAETLSHKQTIEKVNKLITTKNNLIQNVQNEIEQRQYILTQYNHFIEQVNQTQLAAIKLLNEQNQQFSKQTLIEDPDVKWEKFKQSSSIITTRYDDVHQLGTKLMTEHYKYRNICRLISSTIDMGEKNQKSFESSLYNMNKIYLNVIEQYRRRQTHFKNFENQIDIIEKTFQNFNHINSIEQLNQSFNMFIETIEKVQSKLQYLFDQSNNNYDFNNLNLRLKSLKTNVQHQLEYKRSILMEKSEKQTIVQSSSNWLNAIIKNLDVFKNEPILFQYDLIRNRLKDISREIHIRIDELKTINSENNELIEQFKNVDKDINVILNERENIHTKLVTIDKNVTIIGQDVKKLRMKLDQALRNTTFSIEQQLLETETLSREIQGEENHLNTLATKLRTIASDLSVQERQQAESEINKIEAELDQLRQQTEKRKERLNMLIQQRQELDTASNRLSTWIDDRQRMMTTEQTIPLKSSEIERLHKKHSDILNEIKFQRITLDNIIKLSEEVKHGYSREGQNEIDFHMNDIVRKLNKLDEIINDRNRLLNGANEQRHEFDRLIQKLTDWIKTIEYQVKEPVTNDLQQTQLTIKEKLKIINNLIQNTNDRTNEIEDLARIKNVITSTLSESDRLILDEKYASIKEKYTRLSDHLIMRLAALDEASQERAQFELQFEQIQQSNIQLQNELQNLQQLSTIMDDSQLIESPRGKLGQMSIETRLDRLKTLSEKIDETNNHIRELSRTQRLLTSKGHRLEQIGGGGSISELSSNLKTIESQLNNEIERMERAVQAEINLHEIEKELDICMNSCAEQLKSCQYHPEKLSIYQTVFDRLMQAEHEFEKLLTLSERLAHDIPTEQFDIIQRSVQRRQERLQTLIKSCSNSKLKYEQMLKTQHKLYEELLSIIDWLKRLMNDLSSPIELNLSVNSVNDAQDSVTQLISSIEQRTARLEQILHDEPTLISDKEETYTQEIRERLGELEHTKQQIHIMLNQRRHILEDIHQRMTQFLKATNDVKTAVCDADFKLAPFFDGYDRARLDLHEQELETLEQICSEQTYRLDEAGKLADLLRPHLRTNARDLCDNQIRNHHQTIEDLGIVMILVIYDNDYYHNYFLENRIHQRRKELHDIRQKSQRFNISVAHLQSDTNRLLSMIEKAPDSAESLVSEIDSTFSALQYLGRDLKKSLDLSSSTDIDRELKDVASSVETVRDSLDRAKRTYEENEAIRDRIERMLTKAKTFANRKRQELQQSTDSGYASVDLMRRSVEMKSFIKDVDMETSGITELFDLIITLSERKYDPQIIRSLEKKHEDALHDLKILKTETVKSIEIIDQQAQEQDKLRQNARSILSLLQRAKVSLIEIRPTTNDEADQKLKKIEDDLTTNLDEFQIAVEDYRREYEYISDDLENLVGRVGEDMAEVKARFTEKEFELNSYHVLKDEYELCIENILAITQVVEHKTKNPSKDVKESLYVLKELGIEMQTHRPVIDRLQLLSSTLSSQLTDPNERDRVRRRLNEMMRKWTELEQEILSEEEDMEEMKNVTEQYTDVNDACDRWLRQARILNDELLNAHNMDTFDNLIPKAKTSIFEYQSCIEHLQRLRNRLNRLIQTNRTPEAIKKLNEVESVIKDLTNIRENLEQRIESSQKTHYQMNEFEKQCLFYQQWLDNISRQLESIDQLLPVEKIQRCNDIQIELEKRKQIIGNLLHEYPHVSHIKQTSTTIQHLLANIERIKINVINGQQKYEQQNRQQQEFRGRIDTLFEWLKQIHYYEPLTDKRDFESLQRELTSLDEKYAQIEENCQEIDNLLRNINNSGLPTESIQKLRQEIDHVKERYLGSLTELDTKKTFVKKSLKDADQQNKKYRDYQDSLDKLSTLVKNDRAPLKTVEEALQSLDEQMIKFESQNEEKERQKRQKEREWHLYLDEISLLQDKLTTLKQRKPNIHDSIEDQLHTIRIQEQELDQYHSELLHLKQTGQTLNIDDPKMPLPSEINLLQSMVQFLKEQFEQRRETMTRADKNRELYLTEMKLYDDSLLISTERLGRGIQGINSETYSKSLHDHIEHFANMENKRHNINILYENLDRDTRQRYSRTHQQELDRKSNDLQDKSTTQTIHAEQILRNWRECENRLEDIKQILLTMRQQIPSIKRNIPFDQIQNMLMFSRMQDSKQRLLHVEPDILHLNDEINILCGEVNATTLQSELQYVKDQFIQLTKEIREKFEVHKSAINLSNDLKRSLSILEETLIHCSTDLKTLYDGNIKDIGLLRQQLNKLLDVQKRFDNNEDHRSQASDLIQRLSVYNMYDLESLRTSLENINHKWNTLKSDTIRSEKVIQQGLINSLPSRQACKDMFLFIDGIKRYLDEDHGALITNQETVQKLLKRYREMRVDVVNRQLTIDFLNESFQQEANADFAGIEYMEQIKQINIDWIKIKSLIAARIETLGQLNEQFNEFDQTVRTLADWVQEQTADLEFMKNRKFESGLKDNIRKCDELEYQLTTKQQVLSSLKNYTDRMSSFYSSNFRIVDQDGTINNLKQMLDHLTPSIDGLKSKSKHILNDWQEYNRLLLNVEKMLREAELEIERVEMSAMNVETYEMCTRKAQEHLQLMSLRQNDLDEINQQSRHLSSQCDGNTSMKINDITHRINQKWKDIEIKLQQLTKPSKDIVDEWRKFNSSYVNLLDRLGELEARWYSIQREKFTSETEILLNKTKDFQSRLQQIDIDVLQLHERSQNLCQYLPQTASKKIDTQYIVIKNQYDELKIFHDKLLTDFNNIKQREEIFAAHLREIADTIQIIQNQLKQYDNDKEPTEDRLKELHELDQRLISQHDLLQRLNSSEFVLYTLHIKRLREITIEYHHLTEILKTKIKQIELYLYDKSNFSKRCEKWNDYIKAIETNLNMITNNIKTNYQGLLEIDRSLDRILNDFNMRQTELIQLLNEGKQLIEHDLFEQKKAYFEQILSKLEQRWQYIISSANEKQLFIKELIKQWISYQNFIEQYYRLLKQKYEQTTSTTITTSTDQSTTMLTLNQIKQGNFPTLKNNDEMKHLLERIYDVNRRLITHSDANTVIILEKEWIDLEKSANDIEINLKHRRETLITLLLRYNEADRSIDDLTALVKSARTLQITNEEEHRTFDRIIHLCQEKDRELSQRRHELQRIRQLVIDMSTELHPDDNRQLMQKLNLLEIQWNDAERILTMLIESATKKRIEYSDFDVKYNRLLDWFKYFINEDMNHRINGLTLEASLDILKIDIKNLLNEKRHHVNDLIVQAKVLQSQVSNNDQTQLNAIKQNIEQLEQALNNAEEQVERRVKKTETTLKTLHDFETGLESLKLWYDNIETILQRPLSISTFNTIEVRAHEETLATMESDIERHEPVINQILSLGQLLLNDTDIKPRNVDSLPRSIQTLEARWKGIKELFQKRKIELNNMNISWKNIDDLVKRALKMLNDHERFIRDIKTVGNQGLNGVRSEYKSLENFQRTLEGDVREVQQVNDAYSEMLRNNFIDTNGETKSKINDINNRWEKLSAYVHETMKNLKYMLSVHDDFQLTQDSLALWLTDLDMLLTNLEHLSEASPMEKIRQLDDMDREIQEKQSKIEYVRTCANYLLTKTVDLTININDLTKFCQQLRDLSRRIKKLKQKLLHINDRDMERLQSPSHMTSSPLSSDSVISFSSPKRFTPSPFRSPSPRRSRRQEPIKSKLYDQYAFGNNQHAQELFADFEDALLQTNSDLLIKEETLRVPTPTGVRIEDTSNDFNYSRVISSSRRKVDAVQAVITQIDRELDPSISSDLNNDPVVTEVMGRWKRLQTLATEKDERLKVNRKQWLRFKRQLEDLESAAQQYTDINGFCKPCLPRTVYSQAEEHRSQVQRLDELQTLLETVIETADQFSDGTNESLIIDHRLNSVKDKFGFLFAKIDREHRELKSNLVQSEELKQTMSGILNELEHLENANNSLEPVDENELNITINRTKLHRFIRILDDLHILEDKLYNLENRSARLLSGDQARFVGDVKSITDRLKSIKRIVGMHLDRLEKTLAKQDRSENIEINTRRNIMMNSPLRSSQQVNFIY</sequence>
<feature type="coiled-coil region" evidence="6">
    <location>
        <begin position="36"/>
        <end position="106"/>
    </location>
</feature>
<evidence type="ECO:0000256" key="2">
    <source>
        <dbReference type="ARBA" id="ARBA00022553"/>
    </source>
</evidence>
<feature type="coiled-coil region" evidence="6">
    <location>
        <begin position="1612"/>
        <end position="1643"/>
    </location>
</feature>
<feature type="coiled-coil region" evidence="6">
    <location>
        <begin position="145"/>
        <end position="184"/>
    </location>
</feature>
<feature type="coiled-coil region" evidence="6">
    <location>
        <begin position="2098"/>
        <end position="2160"/>
    </location>
</feature>
<evidence type="ECO:0000256" key="1">
    <source>
        <dbReference type="ARBA" id="ARBA00004126"/>
    </source>
</evidence>
<feature type="coiled-coil region" evidence="6">
    <location>
        <begin position="3510"/>
        <end position="3548"/>
    </location>
</feature>
<dbReference type="Proteomes" id="UP000681722">
    <property type="component" value="Unassembled WGS sequence"/>
</dbReference>
<evidence type="ECO:0000256" key="7">
    <source>
        <dbReference type="SAM" id="MobiDB-lite"/>
    </source>
</evidence>
<dbReference type="OrthoDB" id="18740at2759"/>
<feature type="coiled-coil region" evidence="6">
    <location>
        <begin position="656"/>
        <end position="701"/>
    </location>
</feature>
<evidence type="ECO:0000313" key="10">
    <source>
        <dbReference type="Proteomes" id="UP000663829"/>
    </source>
</evidence>
<feature type="coiled-coil region" evidence="6">
    <location>
        <begin position="974"/>
        <end position="1045"/>
    </location>
</feature>
<keyword evidence="2" id="KW-0597">Phosphoprotein</keyword>
<feature type="non-terminal residue" evidence="8">
    <location>
        <position position="1"/>
    </location>
</feature>
<feature type="compositionally biased region" description="Low complexity" evidence="7">
    <location>
        <begin position="3885"/>
        <end position="3916"/>
    </location>
</feature>
<dbReference type="EMBL" id="CAJOBC010000064">
    <property type="protein sequence ID" value="CAF3529502.1"/>
    <property type="molecule type" value="Genomic_DNA"/>
</dbReference>
<keyword evidence="5" id="KW-0539">Nucleus</keyword>
<keyword evidence="6" id="KW-0175">Coiled coil</keyword>
<evidence type="ECO:0000256" key="6">
    <source>
        <dbReference type="SAM" id="Coils"/>
    </source>
</evidence>
<evidence type="ECO:0000256" key="5">
    <source>
        <dbReference type="ARBA" id="ARBA00023242"/>
    </source>
</evidence>
<name>A0A813PET5_9BILA</name>
<dbReference type="Gene3D" id="1.20.58.60">
    <property type="match status" value="8"/>
</dbReference>
<dbReference type="InterPro" id="IPR018159">
    <property type="entry name" value="Spectrin/alpha-actinin"/>
</dbReference>
<protein>
    <submittedName>
        <fullName evidence="8">Uncharacterized protein</fullName>
    </submittedName>
</protein>
<feature type="region of interest" description="Disordered" evidence="7">
    <location>
        <begin position="3879"/>
        <end position="3926"/>
    </location>
</feature>